<dbReference type="PATRIC" id="fig|446465.5.peg.2302"/>
<dbReference type="GO" id="GO:0006355">
    <property type="term" value="P:regulation of DNA-templated transcription"/>
    <property type="evidence" value="ECO:0007669"/>
    <property type="project" value="InterPro"/>
</dbReference>
<dbReference type="OrthoDB" id="3399802at2"/>
<dbReference type="AlphaFoldDB" id="C7MEX1"/>
<accession>C7MEX1</accession>
<dbReference type="Gene3D" id="1.10.10.10">
    <property type="entry name" value="Winged helix-like DNA-binding domain superfamily/Winged helix DNA-binding domain"/>
    <property type="match status" value="1"/>
</dbReference>
<evidence type="ECO:0000259" key="2">
    <source>
        <dbReference type="Pfam" id="PF09339"/>
    </source>
</evidence>
<sequence>MRRDITVLSVENTPSRPRSASTGRRHSSSRELVLRTVEAQSSPVSIAALARATGLHENTLRGHLDRLREDGYVARVRERTSGRGRPAWLWRPLAAGESSPYAALAGVLAGTIARTSPDPQAEARRAGSSWGRDVAADLPAAHGPDAARAAVLAVMEGQGFAPDAPEEPAAPDAPDAPAADGEITLRQCPLLESATRHPEVVCAVHRGMIDGVLETVGAGADVELIPFTGPGTCTLRLSARAS</sequence>
<dbReference type="STRING" id="446465.Bfae_23280"/>
<proteinExistence type="predicted"/>
<dbReference type="InterPro" id="IPR036388">
    <property type="entry name" value="WH-like_DNA-bd_sf"/>
</dbReference>
<feature type="region of interest" description="Disordered" evidence="1">
    <location>
        <begin position="160"/>
        <end position="180"/>
    </location>
</feature>
<dbReference type="eggNOG" id="COG2345">
    <property type="taxonomic scope" value="Bacteria"/>
</dbReference>
<dbReference type="EMBL" id="CP001643">
    <property type="protein sequence ID" value="ACU86121.1"/>
    <property type="molecule type" value="Genomic_DNA"/>
</dbReference>
<protein>
    <submittedName>
        <fullName evidence="3">Predicted transcriptional regulator</fullName>
    </submittedName>
</protein>
<dbReference type="InterPro" id="IPR036390">
    <property type="entry name" value="WH_DNA-bd_sf"/>
</dbReference>
<evidence type="ECO:0000313" key="3">
    <source>
        <dbReference type="EMBL" id="ACU86121.1"/>
    </source>
</evidence>
<dbReference type="SUPFAM" id="SSF46785">
    <property type="entry name" value="Winged helix' DNA-binding domain"/>
    <property type="match status" value="1"/>
</dbReference>
<evidence type="ECO:0000313" key="4">
    <source>
        <dbReference type="Proteomes" id="UP000001919"/>
    </source>
</evidence>
<dbReference type="InterPro" id="IPR005471">
    <property type="entry name" value="Tscrpt_reg_IclR_N"/>
</dbReference>
<dbReference type="Proteomes" id="UP000001919">
    <property type="component" value="Chromosome"/>
</dbReference>
<dbReference type="KEGG" id="bfa:Bfae_23280"/>
<keyword evidence="4" id="KW-1185">Reference proteome</keyword>
<dbReference type="GO" id="GO:0003677">
    <property type="term" value="F:DNA binding"/>
    <property type="evidence" value="ECO:0007669"/>
    <property type="project" value="InterPro"/>
</dbReference>
<reference evidence="3 4" key="1">
    <citation type="journal article" date="2009" name="Stand. Genomic Sci.">
        <title>Complete genome sequence of Brachybacterium faecium type strain (Schefferle 6-10).</title>
        <authorList>
            <person name="Lapidus A."/>
            <person name="Pukall R."/>
            <person name="Labuttii K."/>
            <person name="Copeland A."/>
            <person name="Del Rio T.G."/>
            <person name="Nolan M."/>
            <person name="Chen F."/>
            <person name="Lucas S."/>
            <person name="Tice H."/>
            <person name="Cheng J.F."/>
            <person name="Bruce D."/>
            <person name="Goodwin L."/>
            <person name="Pitluck S."/>
            <person name="Rohde M."/>
            <person name="Goker M."/>
            <person name="Pati A."/>
            <person name="Ivanova N."/>
            <person name="Mavrommatis K."/>
            <person name="Chen A."/>
            <person name="Palaniappan K."/>
            <person name="D'haeseleer P."/>
            <person name="Chain P."/>
            <person name="Bristow J."/>
            <person name="Eisen J.A."/>
            <person name="Markowitz V."/>
            <person name="Hugenholtz P."/>
            <person name="Kyrpides N.C."/>
            <person name="Klenk H.P."/>
        </authorList>
    </citation>
    <scope>NUCLEOTIDE SEQUENCE [LARGE SCALE GENOMIC DNA]</scope>
    <source>
        <strain evidence="4">ATCC 43885 / DSM 4810 / JCM 11609 / LMG 19847 / NBRC 14762 / NCIMB 9860 / 6-10</strain>
    </source>
</reference>
<feature type="region of interest" description="Disordered" evidence="1">
    <location>
        <begin position="1"/>
        <end position="29"/>
    </location>
</feature>
<feature type="compositionally biased region" description="Polar residues" evidence="1">
    <location>
        <begin position="9"/>
        <end position="22"/>
    </location>
</feature>
<feature type="compositionally biased region" description="Low complexity" evidence="1">
    <location>
        <begin position="170"/>
        <end position="180"/>
    </location>
</feature>
<feature type="domain" description="HTH iclR-type" evidence="2">
    <location>
        <begin position="33"/>
        <end position="76"/>
    </location>
</feature>
<name>C7MEX1_BRAFD</name>
<dbReference type="HOGENOM" id="CLU_078469_1_1_11"/>
<evidence type="ECO:0000256" key="1">
    <source>
        <dbReference type="SAM" id="MobiDB-lite"/>
    </source>
</evidence>
<gene>
    <name evidence="3" type="ordered locus">Bfae_23280</name>
</gene>
<dbReference type="Pfam" id="PF09339">
    <property type="entry name" value="HTH_IclR"/>
    <property type="match status" value="1"/>
</dbReference>
<organism evidence="3 4">
    <name type="scientific">Brachybacterium faecium (strain ATCC 43885 / DSM 4810 / JCM 11609 / LMG 19847 / NBRC 14762 / NCIMB 9860 / 6-10)</name>
    <dbReference type="NCBI Taxonomy" id="446465"/>
    <lineage>
        <taxon>Bacteria</taxon>
        <taxon>Bacillati</taxon>
        <taxon>Actinomycetota</taxon>
        <taxon>Actinomycetes</taxon>
        <taxon>Micrococcales</taxon>
        <taxon>Dermabacteraceae</taxon>
        <taxon>Brachybacterium</taxon>
    </lineage>
</organism>